<keyword evidence="2" id="KW-1185">Reference proteome</keyword>
<proteinExistence type="predicted"/>
<accession>A0ACC2AZ20</accession>
<evidence type="ECO:0000313" key="1">
    <source>
        <dbReference type="EMBL" id="KAJ7522768.1"/>
    </source>
</evidence>
<sequence>MFSSYLINWRCPQKNDVIGRSRFPILISPLLMLRLKEVVALFFDFAVSRHILVRFYRQDPFSAGAGAGAGAEFSDNIKQGSVKQILDGSDRESIQQIDKLGFARQLEECGRSKSFSEGKRIHDRIKRSGLKNDRYLSNLLVNMYSKCGRLDEARAVFDNLPSRRVVSWNVMIAAYARNRQSKLAMELFQEMQRTGMKPDKVTLITVLKSCSRREDLTAGEMIHSCVCELGFECDVAVGTALVKMYGKCGSIERARRVFDQIPGKNVLSWTSMIEAYALGERNEEALQLFKQMRTAGLSPDKVTFTIVLGICGCPAALAEGKQIHACIVDSGYEANLELSNALIKMYGRCGSLGDACKVFDNMPERDEVSCNAMIASFAHLGDGKDAVRALRLKELQGLKPEKINFVSILRAFCSPLALPDGKLLHAQIVNHGFELDVVVGTALVNMYAKCGDIEEAERMFAKLSKRDVVSWNAMIAAYAQNGRGIDALETFKQMQSQGLKPNRITFVSILDACSRATSMEDGEAAHAQIVENGYESDVVVGTALINMYGKCGRITEAKTVFYKMPERNVFSWTAMISAYVHHGLAKEALECFQQMNSGGVEPNKVTLVTILSAFSSPEALAGGRMIHRKIIDKGIEDDVVVGNALVNMYDRCAALKDAERVFKEMPERDLVSWNSLIGAYARHGHSKRAFHLFRQMQQEGINPDKVTFLKVIDACDSVIYLEDGTLMHASIIENGLESDIVLANSLIHMYGKCGSLEEARNVFNKMSRRDIVSWNTMIAEYADHGHGIEAIELVGQMHHEGFMCNRITLLSILAACSHAGLVPEGCHYFTSMNGDLDIAPTIEHFGCMIDLLARAGRLDEAEELISTMPFEPDHVMWMAMLGACRTHDDVDRGNRMAEYLFELDPQKDAIYAILGSIYAAAGQWDDVRRMRKSMRSSILKKEPGRSLVAEIVTCRQLSREIYAN</sequence>
<comment type="caution">
    <text evidence="1">The sequence shown here is derived from an EMBL/GenBank/DDBJ whole genome shotgun (WGS) entry which is preliminary data.</text>
</comment>
<name>A0ACC2AZ20_DIPCM</name>
<dbReference type="EMBL" id="CM055109">
    <property type="protein sequence ID" value="KAJ7522768.1"/>
    <property type="molecule type" value="Genomic_DNA"/>
</dbReference>
<gene>
    <name evidence="1" type="ORF">O6H91_18G025800</name>
</gene>
<organism evidence="1 2">
    <name type="scientific">Diphasiastrum complanatum</name>
    <name type="common">Issler's clubmoss</name>
    <name type="synonym">Lycopodium complanatum</name>
    <dbReference type="NCBI Taxonomy" id="34168"/>
    <lineage>
        <taxon>Eukaryota</taxon>
        <taxon>Viridiplantae</taxon>
        <taxon>Streptophyta</taxon>
        <taxon>Embryophyta</taxon>
        <taxon>Tracheophyta</taxon>
        <taxon>Lycopodiopsida</taxon>
        <taxon>Lycopodiales</taxon>
        <taxon>Lycopodiaceae</taxon>
        <taxon>Lycopodioideae</taxon>
        <taxon>Diphasiastrum</taxon>
    </lineage>
</organism>
<evidence type="ECO:0000313" key="2">
    <source>
        <dbReference type="Proteomes" id="UP001162992"/>
    </source>
</evidence>
<dbReference type="Proteomes" id="UP001162992">
    <property type="component" value="Chromosome 18"/>
</dbReference>
<protein>
    <submittedName>
        <fullName evidence="1">Uncharacterized protein</fullName>
    </submittedName>
</protein>
<reference evidence="2" key="1">
    <citation type="journal article" date="2024" name="Proc. Natl. Acad. Sci. U.S.A.">
        <title>Extraordinary preservation of gene collinearity over three hundred million years revealed in homosporous lycophytes.</title>
        <authorList>
            <person name="Li C."/>
            <person name="Wickell D."/>
            <person name="Kuo L.Y."/>
            <person name="Chen X."/>
            <person name="Nie B."/>
            <person name="Liao X."/>
            <person name="Peng D."/>
            <person name="Ji J."/>
            <person name="Jenkins J."/>
            <person name="Williams M."/>
            <person name="Shu S."/>
            <person name="Plott C."/>
            <person name="Barry K."/>
            <person name="Rajasekar S."/>
            <person name="Grimwood J."/>
            <person name="Han X."/>
            <person name="Sun S."/>
            <person name="Hou Z."/>
            <person name="He W."/>
            <person name="Dai G."/>
            <person name="Sun C."/>
            <person name="Schmutz J."/>
            <person name="Leebens-Mack J.H."/>
            <person name="Li F.W."/>
            <person name="Wang L."/>
        </authorList>
    </citation>
    <scope>NUCLEOTIDE SEQUENCE [LARGE SCALE GENOMIC DNA]</scope>
    <source>
        <strain evidence="2">cv. PW_Plant_1</strain>
    </source>
</reference>